<evidence type="ECO:0000256" key="1">
    <source>
        <dbReference type="SAM" id="MobiDB-lite"/>
    </source>
</evidence>
<dbReference type="Proteomes" id="UP000054466">
    <property type="component" value="Unassembled WGS sequence"/>
</dbReference>
<reference evidence="2 3" key="1">
    <citation type="submission" date="2015-01" db="EMBL/GenBank/DDBJ databases">
        <title>The Genome Sequence of Cladophialophora immunda CBS83496.</title>
        <authorList>
            <consortium name="The Broad Institute Genomics Platform"/>
            <person name="Cuomo C."/>
            <person name="de Hoog S."/>
            <person name="Gorbushina A."/>
            <person name="Stielow B."/>
            <person name="Teixiera M."/>
            <person name="Abouelleil A."/>
            <person name="Chapman S.B."/>
            <person name="Priest M."/>
            <person name="Young S.K."/>
            <person name="Wortman J."/>
            <person name="Nusbaum C."/>
            <person name="Birren B."/>
        </authorList>
    </citation>
    <scope>NUCLEOTIDE SEQUENCE [LARGE SCALE GENOMIC DNA]</scope>
    <source>
        <strain evidence="2 3">CBS 83496</strain>
    </source>
</reference>
<feature type="compositionally biased region" description="Polar residues" evidence="1">
    <location>
        <begin position="147"/>
        <end position="157"/>
    </location>
</feature>
<dbReference type="RefSeq" id="XP_016245944.1">
    <property type="nucleotide sequence ID" value="XM_016396088.1"/>
</dbReference>
<evidence type="ECO:0000313" key="3">
    <source>
        <dbReference type="Proteomes" id="UP000054466"/>
    </source>
</evidence>
<gene>
    <name evidence="2" type="ORF">PV07_08883</name>
</gene>
<feature type="compositionally biased region" description="Polar residues" evidence="1">
    <location>
        <begin position="164"/>
        <end position="175"/>
    </location>
</feature>
<dbReference type="GeneID" id="27348077"/>
<name>A0A0D2C3D0_9EURO</name>
<dbReference type="EMBL" id="KN847044">
    <property type="protein sequence ID" value="KIW25728.1"/>
    <property type="molecule type" value="Genomic_DNA"/>
</dbReference>
<dbReference type="AlphaFoldDB" id="A0A0D2C3D0"/>
<accession>A0A0D2C3D0</accession>
<protein>
    <submittedName>
        <fullName evidence="2">Uncharacterized protein</fullName>
    </submittedName>
</protein>
<proteinExistence type="predicted"/>
<keyword evidence="3" id="KW-1185">Reference proteome</keyword>
<organism evidence="2 3">
    <name type="scientific">Cladophialophora immunda</name>
    <dbReference type="NCBI Taxonomy" id="569365"/>
    <lineage>
        <taxon>Eukaryota</taxon>
        <taxon>Fungi</taxon>
        <taxon>Dikarya</taxon>
        <taxon>Ascomycota</taxon>
        <taxon>Pezizomycotina</taxon>
        <taxon>Eurotiomycetes</taxon>
        <taxon>Chaetothyriomycetidae</taxon>
        <taxon>Chaetothyriales</taxon>
        <taxon>Herpotrichiellaceae</taxon>
        <taxon>Cladophialophora</taxon>
    </lineage>
</organism>
<feature type="compositionally biased region" description="Basic residues" evidence="1">
    <location>
        <begin position="100"/>
        <end position="109"/>
    </location>
</feature>
<dbReference type="OrthoDB" id="10560208at2759"/>
<evidence type="ECO:0000313" key="2">
    <source>
        <dbReference type="EMBL" id="KIW25728.1"/>
    </source>
</evidence>
<feature type="region of interest" description="Disordered" evidence="1">
    <location>
        <begin position="1"/>
        <end position="22"/>
    </location>
</feature>
<feature type="region of interest" description="Disordered" evidence="1">
    <location>
        <begin position="83"/>
        <end position="178"/>
    </location>
</feature>
<dbReference type="VEuPathDB" id="FungiDB:PV07_08883"/>
<dbReference type="HOGENOM" id="CLU_1326240_0_0_1"/>
<sequence>MGGSRATLPGESSFRASGSPKPYEAPCVSVSFIMSSTRHLVTVGMEVVNDEWFERLGHQRDTIPFEFDATFDPNTALWVVHSAEGSDHPPHPACHIPTPVKRRQTRRARAVGSPSPSQALPGPDQPVYHRHHPDTAIAPAATAEPGQKQSSPVTSAQTHHHSNPQDATNQSTDQQGIVPVQENRDCNNEIALPATTRRGSDWWSVVF</sequence>